<dbReference type="GO" id="GO:0016233">
    <property type="term" value="P:telomere capping"/>
    <property type="evidence" value="ECO:0007669"/>
    <property type="project" value="TreeGrafter"/>
</dbReference>
<dbReference type="PANTHER" id="PTHR14513">
    <property type="entry name" value="PROTECTION OF TELOMERES 1"/>
    <property type="match status" value="1"/>
</dbReference>
<dbReference type="InterPro" id="IPR012340">
    <property type="entry name" value="NA-bd_OB-fold"/>
</dbReference>
<dbReference type="Pfam" id="PF16686">
    <property type="entry name" value="POT1PC"/>
    <property type="match status" value="1"/>
</dbReference>
<feature type="compositionally biased region" description="Polar residues" evidence="9">
    <location>
        <begin position="158"/>
        <end position="167"/>
    </location>
</feature>
<dbReference type="OrthoDB" id="2186770at2759"/>
<dbReference type="SMART" id="SM00976">
    <property type="entry name" value="Telo_bind"/>
    <property type="match status" value="1"/>
</dbReference>
<keyword evidence="5" id="KW-0158">Chromosome</keyword>
<protein>
    <recommendedName>
        <fullName evidence="4">Protection of telomeres protein 1</fullName>
    </recommendedName>
</protein>
<dbReference type="InterPro" id="IPR032042">
    <property type="entry name" value="POT1PC"/>
</dbReference>
<evidence type="ECO:0000256" key="4">
    <source>
        <dbReference type="ARBA" id="ARBA00015253"/>
    </source>
</evidence>
<comment type="similarity">
    <text evidence="3">Belongs to the telombin family.</text>
</comment>
<evidence type="ECO:0000313" key="12">
    <source>
        <dbReference type="Proteomes" id="UP000383932"/>
    </source>
</evidence>
<dbReference type="EMBL" id="SSOP01000011">
    <property type="protein sequence ID" value="KAB5595262.1"/>
    <property type="molecule type" value="Genomic_DNA"/>
</dbReference>
<comment type="subcellular location">
    <subcellularLocation>
        <location evidence="2">Chromosome</location>
        <location evidence="2">Telomere</location>
    </subcellularLocation>
    <subcellularLocation>
        <location evidence="1">Nucleus</location>
    </subcellularLocation>
</comment>
<name>A0A5N5QU26_9AGAM</name>
<sequence length="846" mass="94584">MPANAAPLFHATFEVEADQLEGLAGTHCEKHVSATPTMCWPFNITTKISKYSFSTTEKLQFEVDFTGDIQLGLSQPVLLCLKGAEMIPRPTLKLPKLPFKLTFPDGVILKVGERVIDTFPNVPPSLSVPSWFASQASAPANSSPLPQAASSPERSPSRLDSSPNQQLGHTTGGGSGVTRRSPVHSKPLAKPSHTLGTTVPLPCTPPDQPRVDLPRANKRPRESTDELPAQQSLPQGENTANSVQAGRSEHLPGDESMVRKPRKKRRRRDKKSVAIKSHAPERNPALDMIAGFWSQLVGTYIPLVEAPSKVNSKISIVGVVRGISLPKLTRNGDWSVCVELLDPSVTEQTAYVVNLFLGQPLQDCIPNVKAGDILVLLKITVVNFKGQIRGTGYSDTFQWAGYSQAQKVHFHSTHRSFSDEEHCPFFIPGEEELRYAARLAEWWTALQDLAKSKPEGVPALMPAPRGRSLITLSEAKVDVFFNCIVEILYTTPPGDQFAEIFVTDYTVHPQFFSRQPRENEKHDQIKVYGKRVLKVVLWGPTQLEHVRELEAPGYYFIDNLRVKLDSKGYLEGTLQDDRRKIDKLWKDDPILADLLNRKKEYVDNPPSDYDAPRKETVGGRDPNLYCAGDLLPTPTTQLPSREEPEQRGPGVTSLLYQNIVQTPIYKILGHSSCPEIFCIRARVAAFEPYKLENFSREYCTRCRADLLPRSTACHDCADSDHDYVAYEYRVQLCVEEESKDKTVHRASLIVDVFGKEAEIFFGEPPMNLRDVKNAGRLRKRLAPILGNLEAYQCDMATGNSLKALERGQYFDMLVQSYRSAHKSEGALDNKRYRLWGTKLLTPESTT</sequence>
<keyword evidence="6" id="KW-0779">Telomere</keyword>
<organism evidence="11 12">
    <name type="scientific">Ceratobasidium theobromae</name>
    <dbReference type="NCBI Taxonomy" id="1582974"/>
    <lineage>
        <taxon>Eukaryota</taxon>
        <taxon>Fungi</taxon>
        <taxon>Dikarya</taxon>
        <taxon>Basidiomycota</taxon>
        <taxon>Agaricomycotina</taxon>
        <taxon>Agaricomycetes</taxon>
        <taxon>Cantharellales</taxon>
        <taxon>Ceratobasidiaceae</taxon>
        <taxon>Ceratobasidium</taxon>
    </lineage>
</organism>
<evidence type="ECO:0000256" key="5">
    <source>
        <dbReference type="ARBA" id="ARBA00022454"/>
    </source>
</evidence>
<dbReference type="GO" id="GO:0098505">
    <property type="term" value="F:G-rich strand telomeric DNA binding"/>
    <property type="evidence" value="ECO:0007669"/>
    <property type="project" value="TreeGrafter"/>
</dbReference>
<feature type="compositionally biased region" description="Basic residues" evidence="9">
    <location>
        <begin position="259"/>
        <end position="270"/>
    </location>
</feature>
<accession>A0A5N5QU26</accession>
<dbReference type="GO" id="GO:0010521">
    <property type="term" value="F:telomerase inhibitor activity"/>
    <property type="evidence" value="ECO:0007669"/>
    <property type="project" value="TreeGrafter"/>
</dbReference>
<evidence type="ECO:0000256" key="2">
    <source>
        <dbReference type="ARBA" id="ARBA00004574"/>
    </source>
</evidence>
<comment type="caution">
    <text evidence="11">The sequence shown here is derived from an EMBL/GenBank/DDBJ whole genome shotgun (WGS) entry which is preliminary data.</text>
</comment>
<keyword evidence="8" id="KW-0539">Nucleus</keyword>
<dbReference type="Proteomes" id="UP000383932">
    <property type="component" value="Unassembled WGS sequence"/>
</dbReference>
<dbReference type="InterPro" id="IPR011564">
    <property type="entry name" value="Telomer_end-bd_POT1/Cdc13"/>
</dbReference>
<feature type="compositionally biased region" description="Polar residues" evidence="9">
    <location>
        <begin position="229"/>
        <end position="245"/>
    </location>
</feature>
<dbReference type="PANTHER" id="PTHR14513:SF0">
    <property type="entry name" value="PROTECTION OF TELOMERES PROTEIN 1"/>
    <property type="match status" value="1"/>
</dbReference>
<gene>
    <name evidence="11" type="ORF">CTheo_1340</name>
</gene>
<evidence type="ECO:0000256" key="6">
    <source>
        <dbReference type="ARBA" id="ARBA00022895"/>
    </source>
</evidence>
<keyword evidence="12" id="KW-1185">Reference proteome</keyword>
<reference evidence="11 12" key="1">
    <citation type="journal article" date="2019" name="Fungal Biol. Biotechnol.">
        <title>Draft genome sequence of fastidious pathogen Ceratobasidium theobromae, which causes vascular-streak dieback in Theobroma cacao.</title>
        <authorList>
            <person name="Ali S.S."/>
            <person name="Asman A."/>
            <person name="Shao J."/>
            <person name="Firmansyah A.P."/>
            <person name="Susilo A.W."/>
            <person name="Rosmana A."/>
            <person name="McMahon P."/>
            <person name="Junaid M."/>
            <person name="Guest D."/>
            <person name="Kheng T.Y."/>
            <person name="Meinhardt L.W."/>
            <person name="Bailey B.A."/>
        </authorList>
    </citation>
    <scope>NUCLEOTIDE SEQUENCE [LARGE SCALE GENOMIC DNA]</scope>
    <source>
        <strain evidence="11 12">CT2</strain>
    </source>
</reference>
<dbReference type="AlphaFoldDB" id="A0A5N5QU26"/>
<feature type="compositionally biased region" description="Basic and acidic residues" evidence="9">
    <location>
        <begin position="209"/>
        <end position="224"/>
    </location>
</feature>
<feature type="domain" description="Telomeric single stranded DNA binding POT1/Cdc13" evidence="10">
    <location>
        <begin position="300"/>
        <end position="444"/>
    </location>
</feature>
<evidence type="ECO:0000256" key="8">
    <source>
        <dbReference type="ARBA" id="ARBA00023242"/>
    </source>
</evidence>
<evidence type="ECO:0000256" key="1">
    <source>
        <dbReference type="ARBA" id="ARBA00004123"/>
    </source>
</evidence>
<dbReference type="Pfam" id="PF02765">
    <property type="entry name" value="POT1"/>
    <property type="match status" value="1"/>
</dbReference>
<proteinExistence type="inferred from homology"/>
<keyword evidence="7" id="KW-0238">DNA-binding</keyword>
<feature type="compositionally biased region" description="Low complexity" evidence="9">
    <location>
        <begin position="136"/>
        <end position="152"/>
    </location>
</feature>
<dbReference type="SUPFAM" id="SSF50249">
    <property type="entry name" value="Nucleic acid-binding proteins"/>
    <property type="match status" value="1"/>
</dbReference>
<evidence type="ECO:0000256" key="7">
    <source>
        <dbReference type="ARBA" id="ARBA00023125"/>
    </source>
</evidence>
<evidence type="ECO:0000259" key="10">
    <source>
        <dbReference type="SMART" id="SM00976"/>
    </source>
</evidence>
<feature type="compositionally biased region" description="Basic and acidic residues" evidence="9">
    <location>
        <begin position="247"/>
        <end position="258"/>
    </location>
</feature>
<evidence type="ECO:0000313" key="11">
    <source>
        <dbReference type="EMBL" id="KAB5595262.1"/>
    </source>
</evidence>
<dbReference type="InterPro" id="IPR028389">
    <property type="entry name" value="POT1"/>
</dbReference>
<dbReference type="GO" id="GO:0000783">
    <property type="term" value="C:nuclear telomere cap complex"/>
    <property type="evidence" value="ECO:0007669"/>
    <property type="project" value="TreeGrafter"/>
</dbReference>
<feature type="region of interest" description="Disordered" evidence="9">
    <location>
        <begin position="136"/>
        <end position="279"/>
    </location>
</feature>
<evidence type="ECO:0000256" key="9">
    <source>
        <dbReference type="SAM" id="MobiDB-lite"/>
    </source>
</evidence>
<dbReference type="GO" id="GO:0032210">
    <property type="term" value="P:regulation of telomere maintenance via telomerase"/>
    <property type="evidence" value="ECO:0007669"/>
    <property type="project" value="TreeGrafter"/>
</dbReference>
<evidence type="ECO:0000256" key="3">
    <source>
        <dbReference type="ARBA" id="ARBA00008442"/>
    </source>
</evidence>
<dbReference type="Gene3D" id="2.40.50.140">
    <property type="entry name" value="Nucleic acid-binding proteins"/>
    <property type="match status" value="3"/>
</dbReference>